<organism evidence="2">
    <name type="scientific">marine sediment metagenome</name>
    <dbReference type="NCBI Taxonomy" id="412755"/>
    <lineage>
        <taxon>unclassified sequences</taxon>
        <taxon>metagenomes</taxon>
        <taxon>ecological metagenomes</taxon>
    </lineage>
</organism>
<comment type="caution">
    <text evidence="2">The sequence shown here is derived from an EMBL/GenBank/DDBJ whole genome shotgun (WGS) entry which is preliminary data.</text>
</comment>
<sequence length="22" mass="2514">RPSQPMKFGDGYKDYEKPEAVA</sequence>
<proteinExistence type="predicted"/>
<protein>
    <submittedName>
        <fullName evidence="2">Uncharacterized protein</fullName>
    </submittedName>
</protein>
<name>A0A0F9LJP5_9ZZZZ</name>
<dbReference type="AlphaFoldDB" id="A0A0F9LJP5"/>
<evidence type="ECO:0000256" key="1">
    <source>
        <dbReference type="SAM" id="MobiDB-lite"/>
    </source>
</evidence>
<feature type="compositionally biased region" description="Basic and acidic residues" evidence="1">
    <location>
        <begin position="10"/>
        <end position="22"/>
    </location>
</feature>
<feature type="non-terminal residue" evidence="2">
    <location>
        <position position="1"/>
    </location>
</feature>
<gene>
    <name evidence="2" type="ORF">LCGC14_1268480</name>
</gene>
<reference evidence="2" key="1">
    <citation type="journal article" date="2015" name="Nature">
        <title>Complex archaea that bridge the gap between prokaryotes and eukaryotes.</title>
        <authorList>
            <person name="Spang A."/>
            <person name="Saw J.H."/>
            <person name="Jorgensen S.L."/>
            <person name="Zaremba-Niedzwiedzka K."/>
            <person name="Martijn J."/>
            <person name="Lind A.E."/>
            <person name="van Eijk R."/>
            <person name="Schleper C."/>
            <person name="Guy L."/>
            <person name="Ettema T.J."/>
        </authorList>
    </citation>
    <scope>NUCLEOTIDE SEQUENCE</scope>
</reference>
<accession>A0A0F9LJP5</accession>
<evidence type="ECO:0000313" key="2">
    <source>
        <dbReference type="EMBL" id="KKM87471.1"/>
    </source>
</evidence>
<dbReference type="EMBL" id="LAZR01007096">
    <property type="protein sequence ID" value="KKM87471.1"/>
    <property type="molecule type" value="Genomic_DNA"/>
</dbReference>
<feature type="region of interest" description="Disordered" evidence="1">
    <location>
        <begin position="1"/>
        <end position="22"/>
    </location>
</feature>